<evidence type="ECO:0000313" key="4">
    <source>
        <dbReference type="EMBL" id="CAF1207173.1"/>
    </source>
</evidence>
<dbReference type="Gene3D" id="3.90.176.10">
    <property type="entry name" value="Toxin ADP-ribosyltransferase, Chain A, domain 1"/>
    <property type="match status" value="1"/>
</dbReference>
<dbReference type="Pfam" id="PF13424">
    <property type="entry name" value="TPR_12"/>
    <property type="match status" value="2"/>
</dbReference>
<protein>
    <recommendedName>
        <fullName evidence="7">Kinesin light chain</fullName>
    </recommendedName>
</protein>
<dbReference type="PANTHER" id="PTHR45641:SF1">
    <property type="entry name" value="AAA+ ATPASE DOMAIN-CONTAINING PROTEIN"/>
    <property type="match status" value="1"/>
</dbReference>
<dbReference type="PROSITE" id="PS50005">
    <property type="entry name" value="TPR"/>
    <property type="match status" value="3"/>
</dbReference>
<dbReference type="SUPFAM" id="SSF48452">
    <property type="entry name" value="TPR-like"/>
    <property type="match status" value="2"/>
</dbReference>
<dbReference type="Pfam" id="PF13374">
    <property type="entry name" value="TPR_10"/>
    <property type="match status" value="1"/>
</dbReference>
<dbReference type="Proteomes" id="UP000681722">
    <property type="component" value="Unassembled WGS sequence"/>
</dbReference>
<accession>A0A814WW31</accession>
<evidence type="ECO:0000313" key="6">
    <source>
        <dbReference type="Proteomes" id="UP000663829"/>
    </source>
</evidence>
<evidence type="ECO:0000256" key="1">
    <source>
        <dbReference type="ARBA" id="ARBA00022737"/>
    </source>
</evidence>
<feature type="repeat" description="TPR" evidence="3">
    <location>
        <begin position="127"/>
        <end position="160"/>
    </location>
</feature>
<dbReference type="Gene3D" id="1.25.40.10">
    <property type="entry name" value="Tetratricopeptide repeat domain"/>
    <property type="match status" value="4"/>
</dbReference>
<dbReference type="EMBL" id="CAJNOQ010008805">
    <property type="protein sequence ID" value="CAF1207173.1"/>
    <property type="molecule type" value="Genomic_DNA"/>
</dbReference>
<feature type="repeat" description="TPR" evidence="3">
    <location>
        <begin position="296"/>
        <end position="329"/>
    </location>
</feature>
<evidence type="ECO:0000256" key="3">
    <source>
        <dbReference type="PROSITE-ProRule" id="PRU00339"/>
    </source>
</evidence>
<dbReference type="PANTHER" id="PTHR45641">
    <property type="entry name" value="TETRATRICOPEPTIDE REPEAT PROTEIN (AFU_ORTHOLOGUE AFUA_6G03870)"/>
    <property type="match status" value="1"/>
</dbReference>
<dbReference type="Pfam" id="PF13181">
    <property type="entry name" value="TPR_8"/>
    <property type="match status" value="1"/>
</dbReference>
<dbReference type="SMART" id="SM00028">
    <property type="entry name" value="TPR"/>
    <property type="match status" value="8"/>
</dbReference>
<feature type="repeat" description="TPR" evidence="3">
    <location>
        <begin position="380"/>
        <end position="413"/>
    </location>
</feature>
<keyword evidence="2 3" id="KW-0802">TPR repeat</keyword>
<dbReference type="AlphaFoldDB" id="A0A814WW31"/>
<comment type="caution">
    <text evidence="4">The sequence shown here is derived from an EMBL/GenBank/DDBJ whole genome shotgun (WGS) entry which is preliminary data.</text>
</comment>
<keyword evidence="6" id="KW-1185">Reference proteome</keyword>
<keyword evidence="1" id="KW-0677">Repeat</keyword>
<proteinExistence type="predicted"/>
<organism evidence="4 6">
    <name type="scientific">Didymodactylos carnosus</name>
    <dbReference type="NCBI Taxonomy" id="1234261"/>
    <lineage>
        <taxon>Eukaryota</taxon>
        <taxon>Metazoa</taxon>
        <taxon>Spiralia</taxon>
        <taxon>Gnathifera</taxon>
        <taxon>Rotifera</taxon>
        <taxon>Eurotatoria</taxon>
        <taxon>Bdelloidea</taxon>
        <taxon>Philodinida</taxon>
        <taxon>Philodinidae</taxon>
        <taxon>Didymodactylos</taxon>
    </lineage>
</organism>
<dbReference type="InterPro" id="IPR011990">
    <property type="entry name" value="TPR-like_helical_dom_sf"/>
</dbReference>
<reference evidence="4" key="1">
    <citation type="submission" date="2021-02" db="EMBL/GenBank/DDBJ databases">
        <authorList>
            <person name="Nowell W R."/>
        </authorList>
    </citation>
    <scope>NUCLEOTIDE SEQUENCE</scope>
</reference>
<dbReference type="InterPro" id="IPR019734">
    <property type="entry name" value="TPR_rpt"/>
</dbReference>
<sequence>MNSFLSTTTSRQMACEIYAGSGNNRTNSTEESILFEIEADTCLEGAKPFGDITERSAFDKEEHEILFMLGSVFKIVDILSDEQEKLWTVKLKLSSEGVGNYKNAYLNYSKALELELQKPLLHKYNLGNIFTGLGHVLKQQGQFDRALSQYVNVLKLDLGEEGQHGILLGAAYLNIGGIHYDQGNYELALENMFECLGIQLRQLPENHPDVARTLNYIALAQQSAGECELALTNYRRALSIQLACNLKHPETAITYNSIGMVYVKGFKNCTEAMVNYEKALKIYENAAFPSNHPALIPLLTNIGQVHRLREDYELAMSYYNRALHSQLENASNHAHAAVIYSNIALIYDEGYQNYPETLINYSKAAEISRLSMPEDRPDFAKILLNMGNLYTRMLEYEMALTNYRNALSIELIHSLDRPDTAALCNRIGAIYGHGLKNYRKALIDFEKALTIHLFKCPITGPSSPRTK</sequence>
<dbReference type="Proteomes" id="UP000663829">
    <property type="component" value="Unassembled WGS sequence"/>
</dbReference>
<evidence type="ECO:0000313" key="5">
    <source>
        <dbReference type="EMBL" id="CAF3971348.1"/>
    </source>
</evidence>
<dbReference type="OrthoDB" id="10043504at2759"/>
<evidence type="ECO:0008006" key="7">
    <source>
        <dbReference type="Google" id="ProtNLM"/>
    </source>
</evidence>
<name>A0A814WW31_9BILA</name>
<dbReference type="EMBL" id="CAJOBC010008804">
    <property type="protein sequence ID" value="CAF3971348.1"/>
    <property type="molecule type" value="Genomic_DNA"/>
</dbReference>
<evidence type="ECO:0000256" key="2">
    <source>
        <dbReference type="ARBA" id="ARBA00022803"/>
    </source>
</evidence>
<gene>
    <name evidence="4" type="ORF">GPM918_LOCUS24023</name>
    <name evidence="5" type="ORF">SRO942_LOCUS24020</name>
</gene>